<evidence type="ECO:0000313" key="2">
    <source>
        <dbReference type="Proteomes" id="UP000323608"/>
    </source>
</evidence>
<dbReference type="RefSeq" id="WP_149634022.1">
    <property type="nucleotide sequence ID" value="NZ_VNIP01000004.1"/>
</dbReference>
<dbReference type="OrthoDB" id="1357763at2"/>
<name>A0A5B0WAG2_RHITR</name>
<evidence type="ECO:0008006" key="3">
    <source>
        <dbReference type="Google" id="ProtNLM"/>
    </source>
</evidence>
<dbReference type="Gene3D" id="3.10.450.50">
    <property type="match status" value="1"/>
</dbReference>
<dbReference type="SUPFAM" id="SSF54427">
    <property type="entry name" value="NTF2-like"/>
    <property type="match status" value="1"/>
</dbReference>
<dbReference type="AlphaFoldDB" id="A0A5B0WAG2"/>
<dbReference type="Proteomes" id="UP000323608">
    <property type="component" value="Unassembled WGS sequence"/>
</dbReference>
<evidence type="ECO:0000313" key="1">
    <source>
        <dbReference type="EMBL" id="KAA1183896.1"/>
    </source>
</evidence>
<reference evidence="1 2" key="1">
    <citation type="submission" date="2019-07" db="EMBL/GenBank/DDBJ databases">
        <title>The Draft Genome Sequence of Rhizobium tropici SARCC-755 Associated with Superior Nodulation on Pigeonpea (Cajanus cajan (L.) Millsp.).</title>
        <authorList>
            <person name="Bopape F.L."/>
            <person name="Hassen A.I."/>
            <person name="Swanevelder Z.H."/>
            <person name="Gwata E.T."/>
        </authorList>
    </citation>
    <scope>NUCLEOTIDE SEQUENCE [LARGE SCALE GENOMIC DNA]</scope>
    <source>
        <strain evidence="1 2">SARCC-755</strain>
    </source>
</reference>
<gene>
    <name evidence="1" type="ORF">FP026_07700</name>
</gene>
<comment type="caution">
    <text evidence="1">The sequence shown here is derived from an EMBL/GenBank/DDBJ whole genome shotgun (WGS) entry which is preliminary data.</text>
</comment>
<protein>
    <recommendedName>
        <fullName evidence="3">Nuclear transport factor 2 family protein</fullName>
    </recommendedName>
</protein>
<proteinExistence type="predicted"/>
<dbReference type="EMBL" id="VNIP01000004">
    <property type="protein sequence ID" value="KAA1183896.1"/>
    <property type="molecule type" value="Genomic_DNA"/>
</dbReference>
<organism evidence="1 2">
    <name type="scientific">Rhizobium tropici</name>
    <dbReference type="NCBI Taxonomy" id="398"/>
    <lineage>
        <taxon>Bacteria</taxon>
        <taxon>Pseudomonadati</taxon>
        <taxon>Pseudomonadota</taxon>
        <taxon>Alphaproteobacteria</taxon>
        <taxon>Hyphomicrobiales</taxon>
        <taxon>Rhizobiaceae</taxon>
        <taxon>Rhizobium/Agrobacterium group</taxon>
        <taxon>Rhizobium</taxon>
    </lineage>
</organism>
<sequence>MVLARSVEEQLDERHAVARAAYLDRDIAAYGALFSLDLAYQQVDGSVIGRQQLLSDVAQQFRRRHDATWHFNREDLKVEADEVIETLVQLGTIEASAFGLIHRSWTLNRSAAYVWTTLKGAWTIRRVQVFSEQIRHSGWRFGFRRR</sequence>
<dbReference type="InterPro" id="IPR032710">
    <property type="entry name" value="NTF2-like_dom_sf"/>
</dbReference>
<accession>A0A5B0WAG2</accession>